<dbReference type="EMBL" id="MNAD01000606">
    <property type="protein sequence ID" value="OJT11611.1"/>
    <property type="molecule type" value="Genomic_DNA"/>
</dbReference>
<gene>
    <name evidence="1" type="ORF">TRAPUB_11867</name>
</gene>
<evidence type="ECO:0000313" key="2">
    <source>
        <dbReference type="Proteomes" id="UP000184267"/>
    </source>
</evidence>
<keyword evidence="2" id="KW-1185">Reference proteome</keyword>
<dbReference type="AlphaFoldDB" id="A0A1M2VVI6"/>
<evidence type="ECO:0000313" key="1">
    <source>
        <dbReference type="EMBL" id="OJT11611.1"/>
    </source>
</evidence>
<comment type="caution">
    <text evidence="1">The sequence shown here is derived from an EMBL/GenBank/DDBJ whole genome shotgun (WGS) entry which is preliminary data.</text>
</comment>
<proteinExistence type="predicted"/>
<dbReference type="Proteomes" id="UP000184267">
    <property type="component" value="Unassembled WGS sequence"/>
</dbReference>
<sequence length="91" mass="10204">MAQHDFLDHPHTSTTCDFKDVILDSLDDDEEFDIPLTISDDEEDTLLEDDRTSQQLSLADHALENVLASSEVDESEDEDVGYVIIILFCGS</sequence>
<protein>
    <submittedName>
        <fullName evidence="1">Uncharacterized protein</fullName>
    </submittedName>
</protein>
<accession>A0A1M2VVI6</accession>
<name>A0A1M2VVI6_TRAPU</name>
<reference evidence="1 2" key="1">
    <citation type="submission" date="2016-10" db="EMBL/GenBank/DDBJ databases">
        <title>Genome sequence of the basidiomycete white-rot fungus Trametes pubescens.</title>
        <authorList>
            <person name="Makela M.R."/>
            <person name="Granchi Z."/>
            <person name="Peng M."/>
            <person name="De Vries R.P."/>
            <person name="Grigoriev I."/>
            <person name="Riley R."/>
            <person name="Hilden K."/>
        </authorList>
    </citation>
    <scope>NUCLEOTIDE SEQUENCE [LARGE SCALE GENOMIC DNA]</scope>
    <source>
        <strain evidence="1 2">FBCC735</strain>
    </source>
</reference>
<organism evidence="1 2">
    <name type="scientific">Trametes pubescens</name>
    <name type="common">White-rot fungus</name>
    <dbReference type="NCBI Taxonomy" id="154538"/>
    <lineage>
        <taxon>Eukaryota</taxon>
        <taxon>Fungi</taxon>
        <taxon>Dikarya</taxon>
        <taxon>Basidiomycota</taxon>
        <taxon>Agaricomycotina</taxon>
        <taxon>Agaricomycetes</taxon>
        <taxon>Polyporales</taxon>
        <taxon>Polyporaceae</taxon>
        <taxon>Trametes</taxon>
    </lineage>
</organism>